<organism evidence="2 3">
    <name type="scientific">Nocardiopsis tropica</name>
    <dbReference type="NCBI Taxonomy" id="109330"/>
    <lineage>
        <taxon>Bacteria</taxon>
        <taxon>Bacillati</taxon>
        <taxon>Actinomycetota</taxon>
        <taxon>Actinomycetes</taxon>
        <taxon>Streptosporangiales</taxon>
        <taxon>Nocardiopsidaceae</taxon>
        <taxon>Nocardiopsis</taxon>
    </lineage>
</organism>
<dbReference type="Proteomes" id="UP001432401">
    <property type="component" value="Unassembled WGS sequence"/>
</dbReference>
<feature type="compositionally biased region" description="Pro residues" evidence="1">
    <location>
        <begin position="49"/>
        <end position="66"/>
    </location>
</feature>
<evidence type="ECO:0000256" key="1">
    <source>
        <dbReference type="SAM" id="MobiDB-lite"/>
    </source>
</evidence>
<accession>A0ABV2A4A2</accession>
<gene>
    <name evidence="2" type="ORF">ABUK86_28950</name>
</gene>
<proteinExistence type="predicted"/>
<name>A0ABV2A4A2_9ACTN</name>
<keyword evidence="3" id="KW-1185">Reference proteome</keyword>
<feature type="compositionally biased region" description="Basic and acidic residues" evidence="1">
    <location>
        <begin position="1"/>
        <end position="13"/>
    </location>
</feature>
<protein>
    <submittedName>
        <fullName evidence="2">DUF4192 family protein</fullName>
    </submittedName>
</protein>
<dbReference type="Pfam" id="PF13830">
    <property type="entry name" value="DUF4192"/>
    <property type="match status" value="1"/>
</dbReference>
<comment type="caution">
    <text evidence="2">The sequence shown here is derived from an EMBL/GenBank/DDBJ whole genome shotgun (WGS) entry which is preliminary data.</text>
</comment>
<dbReference type="InterPro" id="IPR025447">
    <property type="entry name" value="DUF4192"/>
</dbReference>
<feature type="compositionally biased region" description="Low complexity" evidence="1">
    <location>
        <begin position="33"/>
        <end position="42"/>
    </location>
</feature>
<evidence type="ECO:0000313" key="2">
    <source>
        <dbReference type="EMBL" id="MES0837831.1"/>
    </source>
</evidence>
<dbReference type="EMBL" id="JBEQNB010000021">
    <property type="protein sequence ID" value="MES0837831.1"/>
    <property type="molecule type" value="Genomic_DNA"/>
</dbReference>
<sequence length="407" mass="42055">MHPDQPHHPRDPQDPQDPARSPDRTERPDRPGHPGSPAAPGSPRGGPGPTDPAPRPRPPGGPPTPGASPGALTLTNPTDIIATLPYLVGEPPDPGIVVLAIRDRGVHSVYCGDLDRMDGAPDPAGRAAAPAAAAASEGCTALAVVAYGPPGRVTPYVDALLAAARTHGLAVVDAIRVTGGRYWSYTCGSAGCCPAEGTVVNVDGSTVPASAVLHGIVPAPPFHATMADIARIRALLAPVRGEERAAMEAAADRARTRAARAEGGGPSDRGLTEVLAAVRAEHAGRAVTDPDGLARLGVHLTGTGVRDEVWARITAEAAPVHQALWSRATRCLPSELRAAPASLLAVAAWQRGDEALAAAALDVALTTDPGYSMAVLMSRALAWGLPVERWREFTPRWLSRGRDPAQD</sequence>
<reference evidence="2 3" key="1">
    <citation type="submission" date="2024-06" db="EMBL/GenBank/DDBJ databases">
        <authorList>
            <person name="Bataeva Y.V."/>
            <person name="Grigorian L.N."/>
            <person name="Solomentsev V.I."/>
        </authorList>
    </citation>
    <scope>NUCLEOTIDE SEQUENCE [LARGE SCALE GENOMIC DNA]</scope>
    <source>
        <strain evidence="3">SCPM-O-B-12605 (RCAM04882)</strain>
    </source>
</reference>
<evidence type="ECO:0000313" key="3">
    <source>
        <dbReference type="Proteomes" id="UP001432401"/>
    </source>
</evidence>
<dbReference type="RefSeq" id="WP_352986710.1">
    <property type="nucleotide sequence ID" value="NZ_JBEQNA010000020.1"/>
</dbReference>
<feature type="compositionally biased region" description="Basic and acidic residues" evidence="1">
    <location>
        <begin position="20"/>
        <end position="32"/>
    </location>
</feature>
<feature type="region of interest" description="Disordered" evidence="1">
    <location>
        <begin position="1"/>
        <end position="75"/>
    </location>
</feature>